<organism evidence="2 4">
    <name type="scientific">Mycena citricolor</name>
    <dbReference type="NCBI Taxonomy" id="2018698"/>
    <lineage>
        <taxon>Eukaryota</taxon>
        <taxon>Fungi</taxon>
        <taxon>Dikarya</taxon>
        <taxon>Basidiomycota</taxon>
        <taxon>Agaricomycotina</taxon>
        <taxon>Agaricomycetes</taxon>
        <taxon>Agaricomycetidae</taxon>
        <taxon>Agaricales</taxon>
        <taxon>Marasmiineae</taxon>
        <taxon>Mycenaceae</taxon>
        <taxon>Mycena</taxon>
    </lineage>
</organism>
<dbReference type="AlphaFoldDB" id="A0AAD2JV22"/>
<accession>A0AAD2JV22</accession>
<dbReference type="Proteomes" id="UP001295794">
    <property type="component" value="Unassembled WGS sequence"/>
</dbReference>
<gene>
    <name evidence="3" type="ORF">MYCIT1_LOCUS22686</name>
    <name evidence="2" type="ORF">MYCIT1_LOCUS2437</name>
</gene>
<proteinExistence type="predicted"/>
<evidence type="ECO:0000313" key="3">
    <source>
        <dbReference type="EMBL" id="CAK5275107.1"/>
    </source>
</evidence>
<keyword evidence="4" id="KW-1185">Reference proteome</keyword>
<protein>
    <submittedName>
        <fullName evidence="2">Uncharacterized protein</fullName>
    </submittedName>
</protein>
<feature type="region of interest" description="Disordered" evidence="1">
    <location>
        <begin position="132"/>
        <end position="155"/>
    </location>
</feature>
<name>A0AAD2JV22_9AGAR</name>
<sequence>MESLTTAELRWKVPARARCAPIASPEKHLEDAAEDSRHVGGASGRLQSGAGIQVSEVHKNFLPRQPPPPLLPYPPRLHGPRLNHIQVVGSNPSMTRHCHLGTQGACGSCRRTVGVIVACGVCDAPDWWPSCGRGGGKKQSNEGESDPLSDFFPNT</sequence>
<evidence type="ECO:0000313" key="4">
    <source>
        <dbReference type="Proteomes" id="UP001295794"/>
    </source>
</evidence>
<dbReference type="EMBL" id="CAVNYO010000035">
    <property type="protein sequence ID" value="CAK5263155.1"/>
    <property type="molecule type" value="Genomic_DNA"/>
</dbReference>
<evidence type="ECO:0000313" key="2">
    <source>
        <dbReference type="EMBL" id="CAK5263155.1"/>
    </source>
</evidence>
<reference evidence="2" key="1">
    <citation type="submission" date="2023-11" db="EMBL/GenBank/DDBJ databases">
        <authorList>
            <person name="De Vega J J."/>
            <person name="De Vega J J."/>
        </authorList>
    </citation>
    <scope>NUCLEOTIDE SEQUENCE</scope>
</reference>
<feature type="region of interest" description="Disordered" evidence="1">
    <location>
        <begin position="24"/>
        <end position="46"/>
    </location>
</feature>
<feature type="compositionally biased region" description="Basic and acidic residues" evidence="1">
    <location>
        <begin position="25"/>
        <end position="38"/>
    </location>
</feature>
<dbReference type="EMBL" id="CAVNYO010000405">
    <property type="protein sequence ID" value="CAK5275107.1"/>
    <property type="molecule type" value="Genomic_DNA"/>
</dbReference>
<comment type="caution">
    <text evidence="2">The sequence shown here is derived from an EMBL/GenBank/DDBJ whole genome shotgun (WGS) entry which is preliminary data.</text>
</comment>
<evidence type="ECO:0000256" key="1">
    <source>
        <dbReference type="SAM" id="MobiDB-lite"/>
    </source>
</evidence>